<evidence type="ECO:0000256" key="1">
    <source>
        <dbReference type="SAM" id="Phobius"/>
    </source>
</evidence>
<protein>
    <recommendedName>
        <fullName evidence="4">DUF2065 domain-containing protein</fullName>
    </recommendedName>
</protein>
<keyword evidence="1" id="KW-0812">Transmembrane</keyword>
<gene>
    <name evidence="2" type="ORF">RSO01_56450</name>
</gene>
<feature type="transmembrane region" description="Helical" evidence="1">
    <location>
        <begin position="106"/>
        <end position="128"/>
    </location>
</feature>
<dbReference type="Proteomes" id="UP000321058">
    <property type="component" value="Unassembled WGS sequence"/>
</dbReference>
<accession>A0A512NHP7</accession>
<reference evidence="2 3" key="1">
    <citation type="submission" date="2019-07" db="EMBL/GenBank/DDBJ databases">
        <title>Whole genome shotgun sequence of Reyranella soli NBRC 108950.</title>
        <authorList>
            <person name="Hosoyama A."/>
            <person name="Uohara A."/>
            <person name="Ohji S."/>
            <person name="Ichikawa N."/>
        </authorList>
    </citation>
    <scope>NUCLEOTIDE SEQUENCE [LARGE SCALE GENOMIC DNA]</scope>
    <source>
        <strain evidence="2 3">NBRC 108950</strain>
    </source>
</reference>
<feature type="transmembrane region" description="Helical" evidence="1">
    <location>
        <begin position="45"/>
        <end position="64"/>
    </location>
</feature>
<keyword evidence="1" id="KW-1133">Transmembrane helix</keyword>
<name>A0A512NHP7_9HYPH</name>
<feature type="transmembrane region" description="Helical" evidence="1">
    <location>
        <begin position="70"/>
        <end position="94"/>
    </location>
</feature>
<organism evidence="2 3">
    <name type="scientific">Reyranella soli</name>
    <dbReference type="NCBI Taxonomy" id="1230389"/>
    <lineage>
        <taxon>Bacteria</taxon>
        <taxon>Pseudomonadati</taxon>
        <taxon>Pseudomonadota</taxon>
        <taxon>Alphaproteobacteria</taxon>
        <taxon>Hyphomicrobiales</taxon>
        <taxon>Reyranellaceae</taxon>
        <taxon>Reyranella</taxon>
    </lineage>
</organism>
<evidence type="ECO:0000313" key="2">
    <source>
        <dbReference type="EMBL" id="GEP58479.1"/>
    </source>
</evidence>
<feature type="transmembrane region" description="Helical" evidence="1">
    <location>
        <begin position="6"/>
        <end position="25"/>
    </location>
</feature>
<dbReference type="EMBL" id="BKAJ01000101">
    <property type="protein sequence ID" value="GEP58479.1"/>
    <property type="molecule type" value="Genomic_DNA"/>
</dbReference>
<sequence length="130" mass="14053">MEDATPFLAKVIGLALMAIGAVIVVRRRKLVPVFATYIEQRLLRFIISMIELVGGLGLVVNNAWSPFAAALVTLIGWLAVAEALFFMAAPDALIAWLMRNFNTEGWYVAGGTVAFVVGFYLAGSGLTWST</sequence>
<evidence type="ECO:0000313" key="3">
    <source>
        <dbReference type="Proteomes" id="UP000321058"/>
    </source>
</evidence>
<keyword evidence="3" id="KW-1185">Reference proteome</keyword>
<keyword evidence="1" id="KW-0472">Membrane</keyword>
<comment type="caution">
    <text evidence="2">The sequence shown here is derived from an EMBL/GenBank/DDBJ whole genome shotgun (WGS) entry which is preliminary data.</text>
</comment>
<proteinExistence type="predicted"/>
<evidence type="ECO:0008006" key="4">
    <source>
        <dbReference type="Google" id="ProtNLM"/>
    </source>
</evidence>
<dbReference type="AlphaFoldDB" id="A0A512NHP7"/>
<dbReference type="RefSeq" id="WP_147153752.1">
    <property type="nucleotide sequence ID" value="NZ_BKAJ01000101.1"/>
</dbReference>